<gene>
    <name evidence="4" type="ORF">CDL10_09010</name>
</gene>
<protein>
    <recommendedName>
        <fullName evidence="3">PpiC domain-containing protein</fullName>
    </recommendedName>
</protein>
<evidence type="ECO:0000313" key="4">
    <source>
        <dbReference type="EMBL" id="PJR04661.1"/>
    </source>
</evidence>
<dbReference type="RefSeq" id="WP_100678219.1">
    <property type="nucleotide sequence ID" value="NZ_NIPO01000001.1"/>
</dbReference>
<dbReference type="EMBL" id="NIPO01000001">
    <property type="protein sequence ID" value="PJR04661.1"/>
    <property type="molecule type" value="Genomic_DNA"/>
</dbReference>
<dbReference type="Pfam" id="PF13616">
    <property type="entry name" value="Rotamase_3"/>
    <property type="match status" value="1"/>
</dbReference>
<name>A0A2M9R714_9FLAO</name>
<organism evidence="4 5">
    <name type="scientific">Avrilella dinanensis</name>
    <dbReference type="NCBI Taxonomy" id="2008672"/>
    <lineage>
        <taxon>Bacteria</taxon>
        <taxon>Pseudomonadati</taxon>
        <taxon>Bacteroidota</taxon>
        <taxon>Flavobacteriia</taxon>
        <taxon>Flavobacteriales</taxon>
        <taxon>Flavobacteriaceae</taxon>
        <taxon>Avrilella</taxon>
    </lineage>
</organism>
<accession>A0A2M9R714</accession>
<dbReference type="InterPro" id="IPR046357">
    <property type="entry name" value="PPIase_dom_sf"/>
</dbReference>
<dbReference type="InterPro" id="IPR050245">
    <property type="entry name" value="PrsA_foldase"/>
</dbReference>
<dbReference type="PANTHER" id="PTHR47245">
    <property type="entry name" value="PEPTIDYLPROLYL ISOMERASE"/>
    <property type="match status" value="1"/>
</dbReference>
<evidence type="ECO:0000256" key="2">
    <source>
        <dbReference type="SAM" id="SignalP"/>
    </source>
</evidence>
<proteinExistence type="predicted"/>
<dbReference type="Proteomes" id="UP000231960">
    <property type="component" value="Unassembled WGS sequence"/>
</dbReference>
<dbReference type="PANTHER" id="PTHR47245:SF2">
    <property type="entry name" value="PEPTIDYL-PROLYL CIS-TRANS ISOMERASE HP_0175-RELATED"/>
    <property type="match status" value="1"/>
</dbReference>
<dbReference type="GO" id="GO:0003755">
    <property type="term" value="F:peptidyl-prolyl cis-trans isomerase activity"/>
    <property type="evidence" value="ECO:0007669"/>
    <property type="project" value="UniProtKB-KW"/>
</dbReference>
<evidence type="ECO:0000259" key="3">
    <source>
        <dbReference type="PROSITE" id="PS50198"/>
    </source>
</evidence>
<feature type="chain" id="PRO_5014825493" description="PpiC domain-containing protein" evidence="2">
    <location>
        <begin position="20"/>
        <end position="642"/>
    </location>
</feature>
<keyword evidence="2" id="KW-0732">Signal</keyword>
<feature type="domain" description="PpiC" evidence="3">
    <location>
        <begin position="120"/>
        <end position="222"/>
    </location>
</feature>
<dbReference type="OrthoDB" id="14196at2"/>
<dbReference type="PROSITE" id="PS50198">
    <property type="entry name" value="PPIC_PPIASE_2"/>
    <property type="match status" value="1"/>
</dbReference>
<keyword evidence="1" id="KW-0413">Isomerase</keyword>
<comment type="caution">
    <text evidence="4">The sequence shown here is derived from an EMBL/GenBank/DDBJ whole genome shotgun (WGS) entry which is preliminary data.</text>
</comment>
<reference evidence="4 5" key="1">
    <citation type="submission" date="2017-06" db="EMBL/GenBank/DDBJ databases">
        <title>Description of Avrilella dinanensis gen. nov. sp. nov.</title>
        <authorList>
            <person name="Leyer C."/>
            <person name="Sassi M."/>
            <person name="Minet J."/>
            <person name="Kayal S."/>
            <person name="Cattoir V."/>
        </authorList>
    </citation>
    <scope>NUCLEOTIDE SEQUENCE [LARGE SCALE GENOMIC DNA]</scope>
    <source>
        <strain evidence="4 5">UR159</strain>
    </source>
</reference>
<dbReference type="SUPFAM" id="SSF54534">
    <property type="entry name" value="FKBP-like"/>
    <property type="match status" value="2"/>
</dbReference>
<keyword evidence="5" id="KW-1185">Reference proteome</keyword>
<keyword evidence="1" id="KW-0697">Rotamase</keyword>
<dbReference type="AlphaFoldDB" id="A0A2M9R714"/>
<evidence type="ECO:0000313" key="5">
    <source>
        <dbReference type="Proteomes" id="UP000231960"/>
    </source>
</evidence>
<dbReference type="Gene3D" id="3.10.50.40">
    <property type="match status" value="2"/>
</dbReference>
<feature type="signal peptide" evidence="2">
    <location>
        <begin position="1"/>
        <end position="19"/>
    </location>
</feature>
<evidence type="ECO:0000256" key="1">
    <source>
        <dbReference type="PROSITE-ProRule" id="PRU00278"/>
    </source>
</evidence>
<sequence>MYKQILALVFSLLFTTVYAQSPNEVLLTINNHSYSVDDFERVYTKNLDLLKDENQKDLDNYMDLYVLYQLKVQKAYALGLDEKESYKEELAKHRKELAEKYFTDETRLDGLIKEAFDRSSFEREASHILIRIDQFASPQDTLQAYEKAMNVYQKAQSGMDFGELAVEYSEDPSAKQNKGYLGYFTVFRMVYPFESATFKTPVGEVSEPVRSRFGYHIIKVTDEKPIRYYRSISMIRINEADFADAAQAEEMIKKAYTELQQGKPIEEVSEHYVYGAKNGFRKIEKFYPGSLSVQGIDDKVYEMSEGQFTQPFSDKGSWYIVQLDKILPMPTYEESYANIRRRVISDSRAQVLQKDLNKHLQEKYHFQPQQKALQSLVSLYKGKTNSKDWNPTVLKNADEVIGSYDGGEFTANQFADFLNNRLKLKADFTISETYLSNEWEEFISRNLKQIYDENLEEMYPEFKHTVQEYREGLLLFDLMEQEIWTKAKQDTIAQQNYFKANAEKYQEPSKIVGGLLIYDTKKQAEKAMKFYQKNHSYEKTVEKHQPETWYKGDIAETDERLKNSKNHHKGSVQVFPVKSKYAVLVIDDYVSARIPGWEEVENRVAYDYQSSYETEWNNQLKQNAEIVVNQSAFDQLKRKYKQ</sequence>
<dbReference type="InterPro" id="IPR000297">
    <property type="entry name" value="PPIase_PpiC"/>
</dbReference>